<dbReference type="EMBL" id="QFFZ01000024">
    <property type="protein sequence ID" value="TEB10585.1"/>
    <property type="molecule type" value="Genomic_DNA"/>
</dbReference>
<sequence>MDMAGNDTFLKKTLLQAEINRLKHGDAQKDDLRPVLDWALIAGEHMGHLLGAVRENDLEAVEKELLHVAAPLMELHNALQREQLGKTEKT</sequence>
<gene>
    <name evidence="1" type="ORF">Pmgp_02275</name>
</gene>
<proteinExistence type="predicted"/>
<comment type="caution">
    <text evidence="1">The sequence shown here is derived from an EMBL/GenBank/DDBJ whole genome shotgun (WGS) entry which is preliminary data.</text>
</comment>
<accession>A0A4Y7RNN3</accession>
<name>A0A4Y7RNN3_9FIRM</name>
<dbReference type="Proteomes" id="UP000297597">
    <property type="component" value="Unassembled WGS sequence"/>
</dbReference>
<evidence type="ECO:0000313" key="1">
    <source>
        <dbReference type="EMBL" id="TEB10585.1"/>
    </source>
</evidence>
<keyword evidence="2" id="KW-1185">Reference proteome</keyword>
<evidence type="ECO:0000313" key="2">
    <source>
        <dbReference type="Proteomes" id="UP000297597"/>
    </source>
</evidence>
<protein>
    <submittedName>
        <fullName evidence="1">Uncharacterized protein</fullName>
    </submittedName>
</protein>
<reference evidence="1 2" key="1">
    <citation type="journal article" date="2018" name="Environ. Microbiol.">
        <title>Novel energy conservation strategies and behaviour of Pelotomaculum schinkii driving syntrophic propionate catabolism.</title>
        <authorList>
            <person name="Hidalgo-Ahumada C.A.P."/>
            <person name="Nobu M.K."/>
            <person name="Narihiro T."/>
            <person name="Tamaki H."/>
            <person name="Liu W.T."/>
            <person name="Kamagata Y."/>
            <person name="Stams A.J.M."/>
            <person name="Imachi H."/>
            <person name="Sousa D.Z."/>
        </authorList>
    </citation>
    <scope>NUCLEOTIDE SEQUENCE [LARGE SCALE GENOMIC DNA]</scope>
    <source>
        <strain evidence="1 2">MGP</strain>
    </source>
</reference>
<organism evidence="1 2">
    <name type="scientific">Pelotomaculum propionicicum</name>
    <dbReference type="NCBI Taxonomy" id="258475"/>
    <lineage>
        <taxon>Bacteria</taxon>
        <taxon>Bacillati</taxon>
        <taxon>Bacillota</taxon>
        <taxon>Clostridia</taxon>
        <taxon>Eubacteriales</taxon>
        <taxon>Desulfotomaculaceae</taxon>
        <taxon>Pelotomaculum</taxon>
    </lineage>
</organism>
<dbReference type="AlphaFoldDB" id="A0A4Y7RNN3"/>